<dbReference type="EMBL" id="MU253883">
    <property type="protein sequence ID" value="KAG9244801.1"/>
    <property type="molecule type" value="Genomic_DNA"/>
</dbReference>
<proteinExistence type="predicted"/>
<dbReference type="OrthoDB" id="4489171at2759"/>
<dbReference type="Proteomes" id="UP000887226">
    <property type="component" value="Unassembled WGS sequence"/>
</dbReference>
<dbReference type="PANTHER" id="PTHR39597:SF1">
    <property type="entry name" value="UBA DOMAIN-CONTAINING PROTEIN RUP1"/>
    <property type="match status" value="1"/>
</dbReference>
<evidence type="ECO:0008006" key="5">
    <source>
        <dbReference type="Google" id="ProtNLM"/>
    </source>
</evidence>
<dbReference type="AlphaFoldDB" id="A0A9P8CGU1"/>
<dbReference type="GO" id="GO:0016579">
    <property type="term" value="P:protein deubiquitination"/>
    <property type="evidence" value="ECO:0007669"/>
    <property type="project" value="TreeGrafter"/>
</dbReference>
<gene>
    <name evidence="3" type="ORF">BJ878DRAFT_541942</name>
</gene>
<feature type="region of interest" description="Disordered" evidence="2">
    <location>
        <begin position="659"/>
        <end position="714"/>
    </location>
</feature>
<comment type="caution">
    <text evidence="3">The sequence shown here is derived from an EMBL/GenBank/DDBJ whole genome shotgun (WGS) entry which is preliminary data.</text>
</comment>
<reference evidence="3" key="1">
    <citation type="journal article" date="2021" name="IMA Fungus">
        <title>Genomic characterization of three marine fungi, including Emericellopsis atlantica sp. nov. with signatures of a generalist lifestyle and marine biomass degradation.</title>
        <authorList>
            <person name="Hagestad O.C."/>
            <person name="Hou L."/>
            <person name="Andersen J.H."/>
            <person name="Hansen E.H."/>
            <person name="Altermark B."/>
            <person name="Li C."/>
            <person name="Kuhnert E."/>
            <person name="Cox R.J."/>
            <person name="Crous P.W."/>
            <person name="Spatafora J.W."/>
            <person name="Lail K."/>
            <person name="Amirebrahimi M."/>
            <person name="Lipzen A."/>
            <person name="Pangilinan J."/>
            <person name="Andreopoulos W."/>
            <person name="Hayes R.D."/>
            <person name="Ng V."/>
            <person name="Grigoriev I.V."/>
            <person name="Jackson S.A."/>
            <person name="Sutton T.D.S."/>
            <person name="Dobson A.D.W."/>
            <person name="Rama T."/>
        </authorList>
    </citation>
    <scope>NUCLEOTIDE SEQUENCE</scope>
    <source>
        <strain evidence="3">TRa3180A</strain>
    </source>
</reference>
<dbReference type="SMART" id="SM00726">
    <property type="entry name" value="UIM"/>
    <property type="match status" value="1"/>
</dbReference>
<accession>A0A9P8CGU1</accession>
<protein>
    <recommendedName>
        <fullName evidence="5">Ubiquitin interaction domain-containing protein</fullName>
    </recommendedName>
</protein>
<name>A0A9P8CGU1_9HELO</name>
<feature type="compositionally biased region" description="Low complexity" evidence="2">
    <location>
        <begin position="107"/>
        <end position="122"/>
    </location>
</feature>
<feature type="compositionally biased region" description="Polar residues" evidence="2">
    <location>
        <begin position="746"/>
        <end position="762"/>
    </location>
</feature>
<dbReference type="PANTHER" id="PTHR39597">
    <property type="entry name" value="UBA DOMAIN-CONTAINING PROTEIN RUP1"/>
    <property type="match status" value="1"/>
</dbReference>
<dbReference type="GO" id="GO:0005829">
    <property type="term" value="C:cytosol"/>
    <property type="evidence" value="ECO:0007669"/>
    <property type="project" value="TreeGrafter"/>
</dbReference>
<feature type="region of interest" description="Disordered" evidence="2">
    <location>
        <begin position="35"/>
        <end position="128"/>
    </location>
</feature>
<dbReference type="InterPro" id="IPR003903">
    <property type="entry name" value="UIM_dom"/>
</dbReference>
<dbReference type="GO" id="GO:0005634">
    <property type="term" value="C:nucleus"/>
    <property type="evidence" value="ECO:0007669"/>
    <property type="project" value="TreeGrafter"/>
</dbReference>
<evidence type="ECO:0000256" key="1">
    <source>
        <dbReference type="SAM" id="Coils"/>
    </source>
</evidence>
<feature type="coiled-coil region" evidence="1">
    <location>
        <begin position="498"/>
        <end position="532"/>
    </location>
</feature>
<evidence type="ECO:0000313" key="3">
    <source>
        <dbReference type="EMBL" id="KAG9244801.1"/>
    </source>
</evidence>
<evidence type="ECO:0000313" key="4">
    <source>
        <dbReference type="Proteomes" id="UP000887226"/>
    </source>
</evidence>
<sequence length="791" mass="89549">MASTEPSSGDVDTFYEFTGITDSTIDRAEVRKRLKEHKNNLPDAVGEYFDNPTSTKYKTPVLDWDPTLHERDREGVYDPKNRSSAPEFRIQGPDELPSYSMTNDGGRSAAPSRIPSPHPSIRQANTDEDEDLKRAIRESLGEQQGPIDLTGDEGEQMSGIRFGPAQRPPWETDTWQMVHTPSKPSEPEPAYRKRDLEAPAFLKPGNGHRLAALLTIYHGIPLLREVFICRKDILPDYGYGEDWWSGKPISAPLKDDTEPYTHEEEFGHELQRLMAFLENTDRSYGSVRALENSQAVQRELSKQRMKSTETAALEVYNRLMRESPEMYGKLFSQMSSGTEERSNFSIFQAPFPDEDSTDETIYDLADRALWPESVSEIDDVPFINHIADVVTFQLTNWTINKKSGIKFPAVWYPDRYLEPARQAAQDMRLKKPIIYQKLQKICDVESTLNGLRFHAGKTLTLQEMFQTSMLHDSDEIDVPLSEEQLIDVNEAPKTGDLSAQLTRLFKSIERKVKSLNEEKELCRAELRELSKLYTEPSDDPDQPTLHKYTLRGVCPDMDTMYIRRASEPSLVTLDISGDEAESDKEQWWRIHYASADSNPVTVEKSTEERVLEATSYHSEKEGPLVVYANEKAMTHKRFPLPSALEKFVQLDNAAFKAEFSADVDSSPSPTPKSPGKRTYSERDSDDDISPLMRTISSHNSNKHPVVVSEREVDEQETFEPFNSAYVTNGIDPAAVGGQEMQERSSTRGLMSPPQQGGQSGTIDSMDLDQMLEDDNVANESKAVRRVGFADK</sequence>
<feature type="region of interest" description="Disordered" evidence="2">
    <location>
        <begin position="738"/>
        <end position="765"/>
    </location>
</feature>
<dbReference type="Pfam" id="PF14555">
    <property type="entry name" value="UBA_4"/>
    <property type="match status" value="1"/>
</dbReference>
<dbReference type="InterPro" id="IPR055335">
    <property type="entry name" value="Ucp6/RUP1"/>
</dbReference>
<keyword evidence="4" id="KW-1185">Reference proteome</keyword>
<feature type="compositionally biased region" description="Basic and acidic residues" evidence="2">
    <location>
        <begin position="66"/>
        <end position="81"/>
    </location>
</feature>
<dbReference type="PROSITE" id="PS50330">
    <property type="entry name" value="UIM"/>
    <property type="match status" value="1"/>
</dbReference>
<evidence type="ECO:0000256" key="2">
    <source>
        <dbReference type="SAM" id="MobiDB-lite"/>
    </source>
</evidence>
<keyword evidence="1" id="KW-0175">Coiled coil</keyword>
<organism evidence="3 4">
    <name type="scientific">Calycina marina</name>
    <dbReference type="NCBI Taxonomy" id="1763456"/>
    <lineage>
        <taxon>Eukaryota</taxon>
        <taxon>Fungi</taxon>
        <taxon>Dikarya</taxon>
        <taxon>Ascomycota</taxon>
        <taxon>Pezizomycotina</taxon>
        <taxon>Leotiomycetes</taxon>
        <taxon>Helotiales</taxon>
        <taxon>Pezizellaceae</taxon>
        <taxon>Calycina</taxon>
    </lineage>
</organism>